<dbReference type="EMBL" id="JWIN03000016">
    <property type="protein sequence ID" value="KAB1265158.1"/>
    <property type="molecule type" value="Genomic_DNA"/>
</dbReference>
<dbReference type="Gene3D" id="1.25.10.10">
    <property type="entry name" value="Leucine-rich Repeat Variant"/>
    <property type="match status" value="1"/>
</dbReference>
<dbReference type="InterPro" id="IPR016024">
    <property type="entry name" value="ARM-type_fold"/>
</dbReference>
<name>A0A5N4D207_CAMDR</name>
<keyword evidence="2" id="KW-0963">Cytoplasm</keyword>
<dbReference type="Proteomes" id="UP000299084">
    <property type="component" value="Unassembled WGS sequence"/>
</dbReference>
<gene>
    <name evidence="3" type="ORF">Cadr_000019292</name>
</gene>
<organism evidence="3 4">
    <name type="scientific">Camelus dromedarius</name>
    <name type="common">Dromedary</name>
    <name type="synonym">Arabian camel</name>
    <dbReference type="NCBI Taxonomy" id="9838"/>
    <lineage>
        <taxon>Eukaryota</taxon>
        <taxon>Metazoa</taxon>
        <taxon>Chordata</taxon>
        <taxon>Craniata</taxon>
        <taxon>Vertebrata</taxon>
        <taxon>Euteleostomi</taxon>
        <taxon>Mammalia</taxon>
        <taxon>Eutheria</taxon>
        <taxon>Laurasiatheria</taxon>
        <taxon>Artiodactyla</taxon>
        <taxon>Tylopoda</taxon>
        <taxon>Camelidae</taxon>
        <taxon>Camelus</taxon>
    </lineage>
</organism>
<comment type="subcellular location">
    <subcellularLocation>
        <location evidence="1">Cytoplasm</location>
    </subcellularLocation>
</comment>
<proteinExistence type="predicted"/>
<evidence type="ECO:0000256" key="1">
    <source>
        <dbReference type="ARBA" id="ARBA00004496"/>
    </source>
</evidence>
<dbReference type="GO" id="GO:0005737">
    <property type="term" value="C:cytoplasm"/>
    <property type="evidence" value="ECO:0007669"/>
    <property type="project" value="UniProtKB-SubCell"/>
</dbReference>
<sequence>MASEETDHGTGETPVALSHGGLEVQERFLADGNDRLKLVVLLCGEDDDKVQNAAAGALAMLTAAHKKLCLKMTQVTTQWLEILQRLCLHDRLSVQHRGLVIAYNLLAADAELAKKLVESELLEILTVVGKQEPDEKRAAVVQTARECLIKCMEYGFIKPVS</sequence>
<dbReference type="SUPFAM" id="SSF48371">
    <property type="entry name" value="ARM repeat"/>
    <property type="match status" value="1"/>
</dbReference>
<reference evidence="3 4" key="1">
    <citation type="journal article" date="2019" name="Mol. Ecol. Resour.">
        <title>Improving Illumina assemblies with Hi-C and long reads: an example with the North African dromedary.</title>
        <authorList>
            <person name="Elbers J.P."/>
            <person name="Rogers M.F."/>
            <person name="Perelman P.L."/>
            <person name="Proskuryakova A.A."/>
            <person name="Serdyukova N.A."/>
            <person name="Johnson W.E."/>
            <person name="Horin P."/>
            <person name="Corander J."/>
            <person name="Murphy D."/>
            <person name="Burger P.A."/>
        </authorList>
    </citation>
    <scope>NUCLEOTIDE SEQUENCE [LARGE SCALE GENOMIC DNA]</scope>
    <source>
        <strain evidence="3">Drom800</strain>
        <tissue evidence="3">Blood</tissue>
    </source>
</reference>
<evidence type="ECO:0000313" key="3">
    <source>
        <dbReference type="EMBL" id="KAB1265158.1"/>
    </source>
</evidence>
<evidence type="ECO:0000313" key="4">
    <source>
        <dbReference type="Proteomes" id="UP000299084"/>
    </source>
</evidence>
<evidence type="ECO:0000256" key="2">
    <source>
        <dbReference type="ARBA" id="ARBA00022490"/>
    </source>
</evidence>
<protein>
    <submittedName>
        <fullName evidence="3">Protein unc-45-like protein B</fullName>
    </submittedName>
</protein>
<dbReference type="AlphaFoldDB" id="A0A5N4D207"/>
<dbReference type="PANTHER" id="PTHR45994:SF2">
    <property type="entry name" value="PROTEIN UNC-45 HOMOLOG B"/>
    <property type="match status" value="1"/>
</dbReference>
<dbReference type="InterPro" id="IPR011989">
    <property type="entry name" value="ARM-like"/>
</dbReference>
<keyword evidence="4" id="KW-1185">Reference proteome</keyword>
<comment type="caution">
    <text evidence="3">The sequence shown here is derived from an EMBL/GenBank/DDBJ whole genome shotgun (WGS) entry which is preliminary data.</text>
</comment>
<dbReference type="GO" id="GO:0051879">
    <property type="term" value="F:Hsp90 protein binding"/>
    <property type="evidence" value="ECO:0007669"/>
    <property type="project" value="TreeGrafter"/>
</dbReference>
<accession>A0A5N4D207</accession>
<dbReference type="PANTHER" id="PTHR45994">
    <property type="entry name" value="FI21225P1"/>
    <property type="match status" value="1"/>
</dbReference>